<feature type="compositionally biased region" description="Polar residues" evidence="1">
    <location>
        <begin position="147"/>
        <end position="156"/>
    </location>
</feature>
<evidence type="ECO:0000313" key="4">
    <source>
        <dbReference type="Proteomes" id="UP000030023"/>
    </source>
</evidence>
<reference evidence="3 4" key="1">
    <citation type="journal article" date="2014" name="Antonie Van Leeuwenhoek">
        <title>Oenococcus alcoholitolerans sp. nov., a lactic acid bacteria isolated from cachaca and ethanol fermentation processes.</title>
        <authorList>
            <person name="Badotti F."/>
            <person name="Moreira A.P."/>
            <person name="Tonon L.A."/>
            <person name="de Lucena B.T."/>
            <person name="Gomes Fde C."/>
            <person name="Kruger R."/>
            <person name="Thompson C.C."/>
            <person name="de Morais M.A.Jr."/>
            <person name="Rosa C.A."/>
            <person name="Thompson F.L."/>
        </authorList>
    </citation>
    <scope>NUCLEOTIDE SEQUENCE [LARGE SCALE GENOMIC DNA]</scope>
    <source>
        <strain evidence="3 4">UFRJ-M7.2.18</strain>
    </source>
</reference>
<organism evidence="3 4">
    <name type="scientific">Oenococcus alcoholitolerans</name>
    <dbReference type="NCBI Taxonomy" id="931074"/>
    <lineage>
        <taxon>Bacteria</taxon>
        <taxon>Bacillati</taxon>
        <taxon>Bacillota</taxon>
        <taxon>Bacilli</taxon>
        <taxon>Lactobacillales</taxon>
        <taxon>Lactobacillaceae</taxon>
        <taxon>Oenococcus</taxon>
    </lineage>
</organism>
<evidence type="ECO:0000256" key="1">
    <source>
        <dbReference type="SAM" id="MobiDB-lite"/>
    </source>
</evidence>
<dbReference type="InterPro" id="IPR007489">
    <property type="entry name" value="RocS-like_C"/>
</dbReference>
<dbReference type="Proteomes" id="UP000030023">
    <property type="component" value="Unassembled WGS sequence"/>
</dbReference>
<comment type="caution">
    <text evidence="3">The sequence shown here is derived from an EMBL/GenBank/DDBJ whole genome shotgun (WGS) entry which is preliminary data.</text>
</comment>
<protein>
    <submittedName>
        <fullName evidence="3">Replication protein RepB</fullName>
    </submittedName>
</protein>
<keyword evidence="4" id="KW-1185">Reference proteome</keyword>
<evidence type="ECO:0000313" key="3">
    <source>
        <dbReference type="EMBL" id="KGO32600.1"/>
    </source>
</evidence>
<dbReference type="EMBL" id="AXCV01000002">
    <property type="protein sequence ID" value="KGO32600.1"/>
    <property type="molecule type" value="Genomic_DNA"/>
</dbReference>
<sequence>MTKTIKELAEELKVSKQTIQYHYQRLPAKNRQKDDHGINVINAVAERLIKSKVTKPLLAKKQQIPSKEATNTNKDQHNLVVILTAELDDLKNQRDKQLASKDQQISNKDRQIDHLTKLIDQQQQLQLATVNENRELKEKVESLNKFIESSNSTQKRQAAKKDNSLSNDVNSSHIKDKNDKQDKGGVVDDDKQKRIHKSKTNNSWWHFW</sequence>
<feature type="region of interest" description="Disordered" evidence="1">
    <location>
        <begin position="147"/>
        <end position="196"/>
    </location>
</feature>
<name>A0ABR4XTB3_9LACO</name>
<gene>
    <name evidence="3" type="ORF">Q757_00135</name>
</gene>
<feature type="domain" description="Regulator of chromosome segregation-like C-terminal" evidence="2">
    <location>
        <begin position="102"/>
        <end position="141"/>
    </location>
</feature>
<feature type="compositionally biased region" description="Basic and acidic residues" evidence="1">
    <location>
        <begin position="173"/>
        <end position="192"/>
    </location>
</feature>
<evidence type="ECO:0000259" key="2">
    <source>
        <dbReference type="Pfam" id="PF04394"/>
    </source>
</evidence>
<dbReference type="Pfam" id="PF04394">
    <property type="entry name" value="DUF536"/>
    <property type="match status" value="1"/>
</dbReference>
<proteinExistence type="predicted"/>
<accession>A0ABR4XTB3</accession>